<reference evidence="12 13" key="1">
    <citation type="journal article" date="2018" name="BMC Genomics">
        <title>Comparative genome analyses reveal sequence features reflecting distinct modes of host-adaptation between dicot and monocot powdery mildew.</title>
        <authorList>
            <person name="Wu Y."/>
            <person name="Ma X."/>
            <person name="Pan Z."/>
            <person name="Kale S.D."/>
            <person name="Song Y."/>
            <person name="King H."/>
            <person name="Zhang Q."/>
            <person name="Presley C."/>
            <person name="Deng X."/>
            <person name="Wei C.I."/>
            <person name="Xiao S."/>
        </authorList>
    </citation>
    <scope>NUCLEOTIDE SEQUENCE [LARGE SCALE GENOMIC DNA]</scope>
    <source>
        <strain evidence="12">UMSG3</strain>
    </source>
</reference>
<evidence type="ECO:0000256" key="1">
    <source>
        <dbReference type="ARBA" id="ARBA00008649"/>
    </source>
</evidence>
<dbReference type="Pfam" id="PF00018">
    <property type="entry name" value="SH3_1"/>
    <property type="match status" value="1"/>
</dbReference>
<feature type="compositionally biased region" description="Low complexity" evidence="9">
    <location>
        <begin position="942"/>
        <end position="958"/>
    </location>
</feature>
<dbReference type="SMART" id="SM00326">
    <property type="entry name" value="SH3"/>
    <property type="match status" value="1"/>
</dbReference>
<dbReference type="InterPro" id="IPR036028">
    <property type="entry name" value="SH3-like_dom_sf"/>
</dbReference>
<feature type="region of interest" description="Disordered" evidence="9">
    <location>
        <begin position="488"/>
        <end position="545"/>
    </location>
</feature>
<dbReference type="AlphaFoldDB" id="A0A420HK30"/>
<keyword evidence="2 8" id="KW-0728">SH3 domain</keyword>
<feature type="compositionally biased region" description="Low complexity" evidence="9">
    <location>
        <begin position="491"/>
        <end position="500"/>
    </location>
</feature>
<comment type="similarity">
    <text evidence="1">Belongs to the SH3RF family.</text>
</comment>
<feature type="domain" description="RING-type" evidence="11">
    <location>
        <begin position="58"/>
        <end position="114"/>
    </location>
</feature>
<dbReference type="Gene3D" id="3.30.40.10">
    <property type="entry name" value="Zinc/RING finger domain, C3HC4 (zinc finger)"/>
    <property type="match status" value="1"/>
</dbReference>
<feature type="compositionally biased region" description="Polar residues" evidence="9">
    <location>
        <begin position="501"/>
        <end position="511"/>
    </location>
</feature>
<evidence type="ECO:0000313" key="12">
    <source>
        <dbReference type="EMBL" id="RKF57774.1"/>
    </source>
</evidence>
<keyword evidence="5" id="KW-0862">Zinc</keyword>
<dbReference type="STRING" id="62708.A0A420HK30"/>
<dbReference type="Pfam" id="PF13445">
    <property type="entry name" value="zf-RING_UBOX"/>
    <property type="match status" value="1"/>
</dbReference>
<feature type="region of interest" description="Disordered" evidence="9">
    <location>
        <begin position="364"/>
        <end position="453"/>
    </location>
</feature>
<feature type="region of interest" description="Disordered" evidence="9">
    <location>
        <begin position="1"/>
        <end position="33"/>
    </location>
</feature>
<evidence type="ECO:0000313" key="13">
    <source>
        <dbReference type="Proteomes" id="UP000283383"/>
    </source>
</evidence>
<evidence type="ECO:0000256" key="3">
    <source>
        <dbReference type="ARBA" id="ARBA00022723"/>
    </source>
</evidence>
<dbReference type="SUPFAM" id="SSF50044">
    <property type="entry name" value="SH3-domain"/>
    <property type="match status" value="1"/>
</dbReference>
<keyword evidence="6" id="KW-0832">Ubl conjugation</keyword>
<dbReference type="GO" id="GO:0005634">
    <property type="term" value="C:nucleus"/>
    <property type="evidence" value="ECO:0007669"/>
    <property type="project" value="TreeGrafter"/>
</dbReference>
<sequence length="1031" mass="116971">MISTTQKLLNSRNLSDRKSSRTGGKSAFSHRSYSVSSRPGRVMDVVNRGLDLERELTCSICTEVLYAPQTLLDCLHTFCGSCLKEWFSWQNSSRQNAHNSTTPGTMPFTCPSCRAPVRDTKHNSTVTTLLEMFLTANPDKCRRAEELEELKKIYRRGDSLIPKITREDSGKVLQERRAEDIDRSLIDEVREMSLQEALTRAPETGRERHRRAEEDHHMSAPLRSRNTILEIRVPDERIRVRRQRREDGQPRERRTDFFESNEIVLRRRRRSGSDEDRSSHVEIQGRPANRQIDHQSSLRSLISSTDTDSVEMEEEILRQIREEGLLDGIDIENIDVNQEDQISERIAEAFRRRQNERFRYELAQRNSLSQSRGRNRLSSEFPETLAENSPGETPQTVPKTPSNQNRISPSTDQSSLQKRAPLHPPTTIKKIRPRAESMDGGSRRRLRRTVGINQSLTFSVPSVRVPARPNTRSALDLRDKSESLFSPTNWSKISQSSRSSIDLTTPNPVESTKSEIRPLRTSANSGFQHSPTLGTPASHASSERNPYRKTKINTSLNLPSLLNTSIDRSLVPAPLSSHQSISERANVLSNGSIPISPYNRVKRNRSSFFTEPLINCSRCGRDHIEYELHYNCKICSRGHFNVCMSCYRSGRGCQHWLGVGQTAWNRWEALKQTSGPDVEKPHILTPSRYLPPKIIPGGADGRRTLTTEDPRKRLQSGTFCANCYAWTNECYWRCDICNDGDWGFCNNCVNQGHCCTHPILPLSYNFIENDSPQRSPTHGYERPAAAQIMTGPDAIDSGPFKPLTFSTRCDICRYPIQPSQTRYHCFSCKSSTSDNLPGNYDICTNCYPKLVWSRRISIENGPSGWRRCLKGHRMVIVGFLDKNGGQRRHLVNDQVGGKCLRQKPCTTPEIAEKGLQVWSWGDGLHVRGDDSHYKLVTTDVQKSPPSNSGSLKKNSNSSFPADGGVGKKAIAIWGWFPASNLDDELLFPRGAEIRECKDVNGDWFHGTYMGRQGLFPSNYVRILDPRSPTLR</sequence>
<keyword evidence="3" id="KW-0479">Metal-binding</keyword>
<evidence type="ECO:0000259" key="11">
    <source>
        <dbReference type="PROSITE" id="PS50089"/>
    </source>
</evidence>
<keyword evidence="4 7" id="KW-0863">Zinc-finger</keyword>
<dbReference type="GO" id="GO:0016567">
    <property type="term" value="P:protein ubiquitination"/>
    <property type="evidence" value="ECO:0007669"/>
    <property type="project" value="TreeGrafter"/>
</dbReference>
<dbReference type="SMART" id="SM00184">
    <property type="entry name" value="RING"/>
    <property type="match status" value="1"/>
</dbReference>
<feature type="compositionally biased region" description="Polar residues" evidence="9">
    <location>
        <begin position="364"/>
        <end position="378"/>
    </location>
</feature>
<feature type="compositionally biased region" description="Basic and acidic residues" evidence="9">
    <location>
        <begin position="203"/>
        <end position="218"/>
    </location>
</feature>
<dbReference type="InterPro" id="IPR001452">
    <property type="entry name" value="SH3_domain"/>
</dbReference>
<feature type="compositionally biased region" description="Basic and acidic residues" evidence="9">
    <location>
        <begin position="271"/>
        <end position="280"/>
    </location>
</feature>
<evidence type="ECO:0000256" key="6">
    <source>
        <dbReference type="ARBA" id="ARBA00022843"/>
    </source>
</evidence>
<dbReference type="InterPro" id="IPR052256">
    <property type="entry name" value="E3_ubiquitin-ligase_CHFR"/>
</dbReference>
<evidence type="ECO:0000256" key="5">
    <source>
        <dbReference type="ARBA" id="ARBA00022833"/>
    </source>
</evidence>
<dbReference type="PANTHER" id="PTHR16079:SF4">
    <property type="entry name" value="E3 UBIQUITIN-PROTEIN LIGASE CHFR"/>
    <property type="match status" value="1"/>
</dbReference>
<dbReference type="GO" id="GO:0004842">
    <property type="term" value="F:ubiquitin-protein transferase activity"/>
    <property type="evidence" value="ECO:0007669"/>
    <property type="project" value="TreeGrafter"/>
</dbReference>
<dbReference type="EMBL" id="MCBQ01018636">
    <property type="protein sequence ID" value="RKF57774.1"/>
    <property type="molecule type" value="Genomic_DNA"/>
</dbReference>
<gene>
    <name evidence="12" type="ORF">GcM3_186016</name>
</gene>
<evidence type="ECO:0000256" key="9">
    <source>
        <dbReference type="SAM" id="MobiDB-lite"/>
    </source>
</evidence>
<dbReference type="InterPro" id="IPR017907">
    <property type="entry name" value="Znf_RING_CS"/>
</dbReference>
<feature type="compositionally biased region" description="Polar residues" evidence="9">
    <location>
        <begin position="521"/>
        <end position="540"/>
    </location>
</feature>
<evidence type="ECO:0000256" key="4">
    <source>
        <dbReference type="ARBA" id="ARBA00022771"/>
    </source>
</evidence>
<dbReference type="PROSITE" id="PS50089">
    <property type="entry name" value="ZF_RING_2"/>
    <property type="match status" value="1"/>
</dbReference>
<name>A0A420HK30_9PEZI</name>
<feature type="compositionally biased region" description="Polar residues" evidence="9">
    <location>
        <begin position="386"/>
        <end position="417"/>
    </location>
</feature>
<evidence type="ECO:0000256" key="7">
    <source>
        <dbReference type="PROSITE-ProRule" id="PRU00175"/>
    </source>
</evidence>
<organism evidence="12 13">
    <name type="scientific">Golovinomyces cichoracearum</name>
    <dbReference type="NCBI Taxonomy" id="62708"/>
    <lineage>
        <taxon>Eukaryota</taxon>
        <taxon>Fungi</taxon>
        <taxon>Dikarya</taxon>
        <taxon>Ascomycota</taxon>
        <taxon>Pezizomycotina</taxon>
        <taxon>Leotiomycetes</taxon>
        <taxon>Erysiphales</taxon>
        <taxon>Erysiphaceae</taxon>
        <taxon>Golovinomyces</taxon>
    </lineage>
</organism>
<feature type="region of interest" description="Disordered" evidence="9">
    <location>
        <begin position="197"/>
        <end position="228"/>
    </location>
</feature>
<proteinExistence type="inferred from homology"/>
<feature type="compositionally biased region" description="Polar residues" evidence="9">
    <location>
        <begin position="1"/>
        <end position="13"/>
    </location>
</feature>
<dbReference type="InterPro" id="IPR027370">
    <property type="entry name" value="Znf-RING_euk"/>
</dbReference>
<accession>A0A420HK30</accession>
<evidence type="ECO:0000256" key="8">
    <source>
        <dbReference type="PROSITE-ProRule" id="PRU00192"/>
    </source>
</evidence>
<protein>
    <submittedName>
        <fullName evidence="12">Putative ring finger domain-containing protein</fullName>
    </submittedName>
</protein>
<dbReference type="InterPro" id="IPR013083">
    <property type="entry name" value="Znf_RING/FYVE/PHD"/>
</dbReference>
<dbReference type="PROSITE" id="PS50002">
    <property type="entry name" value="SH3"/>
    <property type="match status" value="1"/>
</dbReference>
<evidence type="ECO:0000256" key="2">
    <source>
        <dbReference type="ARBA" id="ARBA00022443"/>
    </source>
</evidence>
<feature type="compositionally biased region" description="Polar residues" evidence="9">
    <location>
        <begin position="294"/>
        <end position="307"/>
    </location>
</feature>
<dbReference type="PROSITE" id="PS00518">
    <property type="entry name" value="ZF_RING_1"/>
    <property type="match status" value="1"/>
</dbReference>
<feature type="region of interest" description="Disordered" evidence="9">
    <location>
        <begin position="939"/>
        <end position="959"/>
    </location>
</feature>
<dbReference type="GO" id="GO:0008270">
    <property type="term" value="F:zinc ion binding"/>
    <property type="evidence" value="ECO:0007669"/>
    <property type="project" value="UniProtKB-KW"/>
</dbReference>
<comment type="caution">
    <text evidence="12">The sequence shown here is derived from an EMBL/GenBank/DDBJ whole genome shotgun (WGS) entry which is preliminary data.</text>
</comment>
<keyword evidence="13" id="KW-1185">Reference proteome</keyword>
<feature type="domain" description="SH3" evidence="10">
    <location>
        <begin position="964"/>
        <end position="1025"/>
    </location>
</feature>
<dbReference type="SUPFAM" id="SSF57850">
    <property type="entry name" value="RING/U-box"/>
    <property type="match status" value="2"/>
</dbReference>
<dbReference type="InterPro" id="IPR001841">
    <property type="entry name" value="Znf_RING"/>
</dbReference>
<dbReference type="PANTHER" id="PTHR16079">
    <property type="entry name" value="UBIQUITIN LIGASE PROTEIN CHFR"/>
    <property type="match status" value="1"/>
</dbReference>
<evidence type="ECO:0000259" key="10">
    <source>
        <dbReference type="PROSITE" id="PS50002"/>
    </source>
</evidence>
<feature type="region of interest" description="Disordered" evidence="9">
    <location>
        <begin position="268"/>
        <end position="310"/>
    </location>
</feature>
<dbReference type="Proteomes" id="UP000283383">
    <property type="component" value="Unassembled WGS sequence"/>
</dbReference>
<dbReference type="Gene3D" id="2.30.30.40">
    <property type="entry name" value="SH3 Domains"/>
    <property type="match status" value="1"/>
</dbReference>
<dbReference type="GO" id="GO:0006511">
    <property type="term" value="P:ubiquitin-dependent protein catabolic process"/>
    <property type="evidence" value="ECO:0007669"/>
    <property type="project" value="TreeGrafter"/>
</dbReference>